<evidence type="ECO:0000256" key="1">
    <source>
        <dbReference type="ARBA" id="ARBA00022729"/>
    </source>
</evidence>
<evidence type="ECO:0000313" key="8">
    <source>
        <dbReference type="Proteomes" id="UP000255124"/>
    </source>
</evidence>
<evidence type="ECO:0000256" key="2">
    <source>
        <dbReference type="RuleBase" id="RU362119"/>
    </source>
</evidence>
<dbReference type="GO" id="GO:0016787">
    <property type="term" value="F:hydrolase activity"/>
    <property type="evidence" value="ECO:0007669"/>
    <property type="project" value="UniProtKB-KW"/>
</dbReference>
<dbReference type="Pfam" id="PF02872">
    <property type="entry name" value="5_nucleotid_C"/>
    <property type="match status" value="1"/>
</dbReference>
<dbReference type="EMBL" id="PKGS01000004">
    <property type="protein sequence ID" value="PKZ16426.1"/>
    <property type="molecule type" value="Genomic_DNA"/>
</dbReference>
<keyword evidence="7" id="KW-1185">Reference proteome</keyword>
<dbReference type="InterPro" id="IPR008334">
    <property type="entry name" value="5'-Nucleotdase_C"/>
</dbReference>
<dbReference type="GO" id="GO:0009166">
    <property type="term" value="P:nucleotide catabolic process"/>
    <property type="evidence" value="ECO:0007669"/>
    <property type="project" value="InterPro"/>
</dbReference>
<keyword evidence="2" id="KW-0378">Hydrolase</keyword>
<dbReference type="OrthoDB" id="7820733at2"/>
<dbReference type="InterPro" id="IPR004843">
    <property type="entry name" value="Calcineurin-like_PHP"/>
</dbReference>
<reference evidence="6 8" key="2">
    <citation type="submission" date="2018-06" db="EMBL/GenBank/DDBJ databases">
        <authorList>
            <consortium name="Pathogen Informatics"/>
            <person name="Doyle S."/>
        </authorList>
    </citation>
    <scope>NUCLEOTIDE SEQUENCE [LARGE SCALE GENOMIC DNA]</scope>
    <source>
        <strain evidence="6 8">NCTC9810</strain>
    </source>
</reference>
<evidence type="ECO:0000313" key="7">
    <source>
        <dbReference type="Proteomes" id="UP000234335"/>
    </source>
</evidence>
<dbReference type="PRINTS" id="PR01607">
    <property type="entry name" value="APYRASEFAMLY"/>
</dbReference>
<dbReference type="Proteomes" id="UP000255124">
    <property type="component" value="Unassembled WGS sequence"/>
</dbReference>
<evidence type="ECO:0000313" key="6">
    <source>
        <dbReference type="EMBL" id="SUU92533.1"/>
    </source>
</evidence>
<evidence type="ECO:0000259" key="3">
    <source>
        <dbReference type="Pfam" id="PF00149"/>
    </source>
</evidence>
<feature type="domain" description="Calcineurin-like phosphoesterase" evidence="3">
    <location>
        <begin position="4"/>
        <end position="233"/>
    </location>
</feature>
<sequence length="513" mass="58671">MKITILETSDIHAYVSTKSFTNPNKYENHSLSKVKTYIDEIKRENENVIYIDNGDSIQGSPLGTFYKNNNDLKNLAYVYNLLNPDAVILGNHDFNYGQDYLKSYINYLYAPVLSANTIDKNSFLDIRPYIIKNIENIKIGILGLTTQYIPHWERPENIKGLSFKSALETAKYYLPILKNEEKCDIVIVSYHGGFAKDIETGLELTAQTGENEGYELLYSNLDFDVFLTGHAHKEISGIYNNIAVAQPGFAASKVSEITLYIDENKNIIKKEVELKDLKEVSASEKIENFIQDDMYKVNKYLSQKCGQISPSALIDTVNIAQISGHPYIDLINQIQMSYTNTDIASVAIYSKEAKGIPYNVTMRDIITNYRFNNTLMKIKVRGKEFKQILEYNSNYFMIDEEGKLVHNPEYFIYNYDIYSGVNYTYDYSKEKGNRLISAIYKGHQITDDEIIIFATNNYRAIGGGDFPVLDGSQVIWESSQEIPQLIFDYISKEKNVIINNYPSINTIGFKCVD</sequence>
<accession>A0A2I1M8G7</accession>
<dbReference type="Gene3D" id="3.60.21.10">
    <property type="match status" value="1"/>
</dbReference>
<feature type="domain" description="5'-Nucleotidase C-terminal" evidence="4">
    <location>
        <begin position="322"/>
        <end position="470"/>
    </location>
</feature>
<dbReference type="RefSeq" id="WP_101540449.1">
    <property type="nucleotide sequence ID" value="NZ_CALTZC010000026.1"/>
</dbReference>
<reference evidence="5 7" key="1">
    <citation type="submission" date="2017-12" db="EMBL/GenBank/DDBJ databases">
        <title>Phylogenetic diversity of female urinary microbiome.</title>
        <authorList>
            <person name="Thomas-White K."/>
            <person name="Wolfe A.J."/>
        </authorList>
    </citation>
    <scope>NUCLEOTIDE SEQUENCE [LARGE SCALE GENOMIC DNA]</scope>
    <source>
        <strain evidence="5 7">UMB0119</strain>
    </source>
</reference>
<proteinExistence type="inferred from homology"/>
<dbReference type="PANTHER" id="PTHR11575:SF6">
    <property type="entry name" value="2',3'-CYCLIC-NUCLEOTIDE 2'-PHOSPHODIESTERASE_3'-NUCLEOTIDASE"/>
    <property type="match status" value="1"/>
</dbReference>
<dbReference type="Pfam" id="PF00149">
    <property type="entry name" value="Metallophos"/>
    <property type="match status" value="1"/>
</dbReference>
<dbReference type="GO" id="GO:0030288">
    <property type="term" value="C:outer membrane-bounded periplasmic space"/>
    <property type="evidence" value="ECO:0007669"/>
    <property type="project" value="TreeGrafter"/>
</dbReference>
<keyword evidence="1" id="KW-0732">Signal</keyword>
<dbReference type="GO" id="GO:0000166">
    <property type="term" value="F:nucleotide binding"/>
    <property type="evidence" value="ECO:0007669"/>
    <property type="project" value="UniProtKB-KW"/>
</dbReference>
<dbReference type="AlphaFoldDB" id="A0A2I1M8G7"/>
<dbReference type="Proteomes" id="UP000234335">
    <property type="component" value="Unassembled WGS sequence"/>
</dbReference>
<name>A0A2I1M8G7_9FIRM</name>
<comment type="similarity">
    <text evidence="2">Belongs to the 5'-nucleotidase family.</text>
</comment>
<dbReference type="EMBL" id="UFTA01000002">
    <property type="protein sequence ID" value="SUU92533.1"/>
    <property type="molecule type" value="Genomic_DNA"/>
</dbReference>
<dbReference type="InterPro" id="IPR029052">
    <property type="entry name" value="Metallo-depent_PP-like"/>
</dbReference>
<evidence type="ECO:0000313" key="5">
    <source>
        <dbReference type="EMBL" id="PKZ16426.1"/>
    </source>
</evidence>
<gene>
    <name evidence="6" type="primary">yfkN_2</name>
    <name evidence="5" type="ORF">CYJ34_06305</name>
    <name evidence="6" type="ORF">NCTC9810_00867</name>
</gene>
<protein>
    <submittedName>
        <fullName evidence="6">Trifunctional nucleotide phosphoesterase protein YfkN</fullName>
    </submittedName>
</protein>
<keyword evidence="2" id="KW-0547">Nucleotide-binding</keyword>
<evidence type="ECO:0000259" key="4">
    <source>
        <dbReference type="Pfam" id="PF02872"/>
    </source>
</evidence>
<organism evidence="5 7">
    <name type="scientific">Anaerococcus octavius</name>
    <dbReference type="NCBI Taxonomy" id="54007"/>
    <lineage>
        <taxon>Bacteria</taxon>
        <taxon>Bacillati</taxon>
        <taxon>Bacillota</taxon>
        <taxon>Tissierellia</taxon>
        <taxon>Tissierellales</taxon>
        <taxon>Peptoniphilaceae</taxon>
        <taxon>Anaerococcus</taxon>
    </lineage>
</organism>
<dbReference type="SUPFAM" id="SSF56300">
    <property type="entry name" value="Metallo-dependent phosphatases"/>
    <property type="match status" value="1"/>
</dbReference>
<dbReference type="InterPro" id="IPR006179">
    <property type="entry name" value="5_nucleotidase/apyrase"/>
</dbReference>
<dbReference type="PANTHER" id="PTHR11575">
    <property type="entry name" value="5'-NUCLEOTIDASE-RELATED"/>
    <property type="match status" value="1"/>
</dbReference>
<dbReference type="SUPFAM" id="SSF55816">
    <property type="entry name" value="5'-nucleotidase (syn. UDP-sugar hydrolase), C-terminal domain"/>
    <property type="match status" value="1"/>
</dbReference>
<dbReference type="InterPro" id="IPR036907">
    <property type="entry name" value="5'-Nucleotdase_C_sf"/>
</dbReference>
<dbReference type="Gene3D" id="3.90.780.10">
    <property type="entry name" value="5'-Nucleotidase, C-terminal domain"/>
    <property type="match status" value="1"/>
</dbReference>